<protein>
    <recommendedName>
        <fullName evidence="4">Lipoprotein</fullName>
    </recommendedName>
</protein>
<sequence>MKGKYIIFFFCTCFFFFTACNRTSVSDLQVTTTTNVIQESTSIHQTQRTMSENDPIEYLNKAASNSDLISYGKLGEIYRIGKFSICYEQVVLSSTLEDLNQLLNEKDKNQFINYIVNVKDYEHYFYNGINLINDEKVNYFIKVKIKNESTTDIKQYLGSTFFTKNSEGFVNCFGALEAYNKYPDLNKDAKDALFYNFKVNEEIETVLCGNMYKSVVNNNKVYLNTGFLINNYSVDKLSVGSYMIPIN</sequence>
<name>A0A1I0RP71_9FIRM</name>
<evidence type="ECO:0000313" key="3">
    <source>
        <dbReference type="Proteomes" id="UP000199701"/>
    </source>
</evidence>
<gene>
    <name evidence="2" type="ORF">SAMN05421659_12021</name>
</gene>
<dbReference type="Proteomes" id="UP000199701">
    <property type="component" value="Unassembled WGS sequence"/>
</dbReference>
<dbReference type="EMBL" id="FOJI01000020">
    <property type="protein sequence ID" value="SEW43052.1"/>
    <property type="molecule type" value="Genomic_DNA"/>
</dbReference>
<keyword evidence="1" id="KW-0732">Signal</keyword>
<dbReference type="AlphaFoldDB" id="A0A1I0RP71"/>
<feature type="chain" id="PRO_5038510445" description="Lipoprotein" evidence="1">
    <location>
        <begin position="20"/>
        <end position="247"/>
    </location>
</feature>
<organism evidence="2 3">
    <name type="scientific">[Clostridium] fimetarium</name>
    <dbReference type="NCBI Taxonomy" id="99656"/>
    <lineage>
        <taxon>Bacteria</taxon>
        <taxon>Bacillati</taxon>
        <taxon>Bacillota</taxon>
        <taxon>Clostridia</taxon>
        <taxon>Lachnospirales</taxon>
        <taxon>Lachnospiraceae</taxon>
    </lineage>
</organism>
<dbReference type="STRING" id="99656.SAMN05421659_12021"/>
<feature type="signal peptide" evidence="1">
    <location>
        <begin position="1"/>
        <end position="19"/>
    </location>
</feature>
<evidence type="ECO:0000256" key="1">
    <source>
        <dbReference type="SAM" id="SignalP"/>
    </source>
</evidence>
<accession>A0A1I0RP71</accession>
<keyword evidence="3" id="KW-1185">Reference proteome</keyword>
<reference evidence="2 3" key="1">
    <citation type="submission" date="2016-10" db="EMBL/GenBank/DDBJ databases">
        <authorList>
            <person name="de Groot N.N."/>
        </authorList>
    </citation>
    <scope>NUCLEOTIDE SEQUENCE [LARGE SCALE GENOMIC DNA]</scope>
    <source>
        <strain evidence="2 3">DSM 9179</strain>
    </source>
</reference>
<dbReference type="PROSITE" id="PS51257">
    <property type="entry name" value="PROKAR_LIPOPROTEIN"/>
    <property type="match status" value="1"/>
</dbReference>
<dbReference type="RefSeq" id="WP_092457243.1">
    <property type="nucleotide sequence ID" value="NZ_FOJI01000020.1"/>
</dbReference>
<evidence type="ECO:0008006" key="4">
    <source>
        <dbReference type="Google" id="ProtNLM"/>
    </source>
</evidence>
<proteinExistence type="predicted"/>
<evidence type="ECO:0000313" key="2">
    <source>
        <dbReference type="EMBL" id="SEW43052.1"/>
    </source>
</evidence>